<keyword evidence="8" id="KW-1185">Reference proteome</keyword>
<keyword evidence="2" id="KW-0597">Phosphoprotein</keyword>
<dbReference type="Proteomes" id="UP001551189">
    <property type="component" value="Unassembled WGS sequence"/>
</dbReference>
<dbReference type="PANTHER" id="PTHR44845:SF6">
    <property type="entry name" value="BETA-ALANINE-ACTIVATING ENZYME"/>
    <property type="match status" value="1"/>
</dbReference>
<gene>
    <name evidence="7" type="ORF">ABZ931_13135</name>
</gene>
<feature type="transmembrane region" description="Helical" evidence="4">
    <location>
        <begin position="644"/>
        <end position="663"/>
    </location>
</feature>
<keyword evidence="4" id="KW-0812">Transmembrane</keyword>
<protein>
    <submittedName>
        <fullName evidence="7">AMP-binding protein</fullName>
    </submittedName>
</protein>
<feature type="transmembrane region" description="Helical" evidence="4">
    <location>
        <begin position="532"/>
        <end position="552"/>
    </location>
</feature>
<feature type="region of interest" description="Disordered" evidence="3">
    <location>
        <begin position="339"/>
        <end position="398"/>
    </location>
</feature>
<sequence length="676" mass="70344">MNGANELHRLFEAWARLTPDRPAVTTATARLTYGELEGRANRLARHLLDSGLGTGETVAVCASGTPDVLVAVLGVLKAGGAFALIGPRQSTGDIGRALEQSGARTVLTHARYAPAVDDGTDRPVVCLDTDAALIDAHSPEPAAAPCGVMAAVLFSAGTSGERRAVEVGHQRLHDAYRAWAETFGLRPSDVHLVTAPTDTAAFTYGWVRALCSGGTLVLPEDETGPALWERPFAEGVTVLDTDPYAARLLLDRAAPPAGLRLVAVGGERLGLDEQVRLQGRLAPGARLLNVYGTVEVAGCGTWFETDQLTGPVAEPGRVSLLGRPFPGCRVEVRKGEIWLTPPDGIADGSGGTGGTGGAGGADRSDGSEGSDGSGGFVGSPGSDRSVGSGGGDAVATGDAGTLREDGLLEFGGRLAHRVRVRGRTVDPYRAETALGTHPGIRESVIAAVDGDRLVAYVVPASPTAAPGADEIRARLRGVVPEQEIPAAVVTLEALPRDPAGRIDRRLLPLPARHGTSAPVNGKGGGAAAGPAGFLYGVGCAVLVVVLPLAAILTDVLWPGSTDLTYVPTPWSWLFRGLYAAELLAFGVGLAFLIAGRPLMRRQGRSGGLTTAAHLAVVWLLVSWWPQDNFYRLAAKNDWERQAALVYAFNVPLMIAAVVVAVYVTRRPALTEGVPRS</sequence>
<proteinExistence type="predicted"/>
<feature type="domain" description="AMP-dependent synthetase/ligase" evidence="5">
    <location>
        <begin position="11"/>
        <end position="333"/>
    </location>
</feature>
<dbReference type="InterPro" id="IPR025110">
    <property type="entry name" value="AMP-bd_C"/>
</dbReference>
<accession>A0ABV3AXM5</accession>
<dbReference type="InterPro" id="IPR000873">
    <property type="entry name" value="AMP-dep_synth/lig_dom"/>
</dbReference>
<name>A0ABV3AXM5_9ACTN</name>
<reference evidence="7 8" key="1">
    <citation type="submission" date="2024-06" db="EMBL/GenBank/DDBJ databases">
        <title>The Natural Products Discovery Center: Release of the First 8490 Sequenced Strains for Exploring Actinobacteria Biosynthetic Diversity.</title>
        <authorList>
            <person name="Kalkreuter E."/>
            <person name="Kautsar S.A."/>
            <person name="Yang D."/>
            <person name="Bader C.D."/>
            <person name="Teijaro C.N."/>
            <person name="Fluegel L."/>
            <person name="Davis C.M."/>
            <person name="Simpson J.R."/>
            <person name="Lauterbach L."/>
            <person name="Steele A.D."/>
            <person name="Gui C."/>
            <person name="Meng S."/>
            <person name="Li G."/>
            <person name="Viehrig K."/>
            <person name="Ye F."/>
            <person name="Su P."/>
            <person name="Kiefer A.F."/>
            <person name="Nichols A."/>
            <person name="Cepeda A.J."/>
            <person name="Yan W."/>
            <person name="Fan B."/>
            <person name="Jiang Y."/>
            <person name="Adhikari A."/>
            <person name="Zheng C.-J."/>
            <person name="Schuster L."/>
            <person name="Cowan T.M."/>
            <person name="Smanski M.J."/>
            <person name="Chevrette M.G."/>
            <person name="De Carvalho L.P.S."/>
            <person name="Shen B."/>
        </authorList>
    </citation>
    <scope>NUCLEOTIDE SEQUENCE [LARGE SCALE GENOMIC DNA]</scope>
    <source>
        <strain evidence="7 8">NPDC046851</strain>
    </source>
</reference>
<dbReference type="PANTHER" id="PTHR44845">
    <property type="entry name" value="CARRIER DOMAIN-CONTAINING PROTEIN"/>
    <property type="match status" value="1"/>
</dbReference>
<dbReference type="Pfam" id="PF13193">
    <property type="entry name" value="AMP-binding_C"/>
    <property type="match status" value="1"/>
</dbReference>
<keyword evidence="4" id="KW-1133">Transmembrane helix</keyword>
<feature type="transmembrane region" description="Helical" evidence="4">
    <location>
        <begin position="572"/>
        <end position="594"/>
    </location>
</feature>
<evidence type="ECO:0000256" key="1">
    <source>
        <dbReference type="ARBA" id="ARBA00022450"/>
    </source>
</evidence>
<comment type="caution">
    <text evidence="7">The sequence shown here is derived from an EMBL/GenBank/DDBJ whole genome shotgun (WGS) entry which is preliminary data.</text>
</comment>
<evidence type="ECO:0000313" key="7">
    <source>
        <dbReference type="EMBL" id="MEU6801942.1"/>
    </source>
</evidence>
<keyword evidence="4" id="KW-0472">Membrane</keyword>
<evidence type="ECO:0000259" key="5">
    <source>
        <dbReference type="Pfam" id="PF00501"/>
    </source>
</evidence>
<dbReference type="SUPFAM" id="SSF56801">
    <property type="entry name" value="Acetyl-CoA synthetase-like"/>
    <property type="match status" value="1"/>
</dbReference>
<dbReference type="EMBL" id="JBEYXT010000045">
    <property type="protein sequence ID" value="MEU6801942.1"/>
    <property type="molecule type" value="Genomic_DNA"/>
</dbReference>
<evidence type="ECO:0000256" key="4">
    <source>
        <dbReference type="SAM" id="Phobius"/>
    </source>
</evidence>
<feature type="compositionally biased region" description="Gly residues" evidence="3">
    <location>
        <begin position="369"/>
        <end position="378"/>
    </location>
</feature>
<feature type="domain" description="AMP-binding enzyme C-terminal" evidence="6">
    <location>
        <begin position="431"/>
        <end position="500"/>
    </location>
</feature>
<dbReference type="Gene3D" id="3.30.300.30">
    <property type="match status" value="1"/>
</dbReference>
<evidence type="ECO:0000256" key="2">
    <source>
        <dbReference type="ARBA" id="ARBA00022553"/>
    </source>
</evidence>
<evidence type="ECO:0000256" key="3">
    <source>
        <dbReference type="SAM" id="MobiDB-lite"/>
    </source>
</evidence>
<keyword evidence="1" id="KW-0596">Phosphopantetheine</keyword>
<dbReference type="InterPro" id="IPR045851">
    <property type="entry name" value="AMP-bd_C_sf"/>
</dbReference>
<feature type="transmembrane region" description="Helical" evidence="4">
    <location>
        <begin position="606"/>
        <end position="624"/>
    </location>
</feature>
<evidence type="ECO:0000259" key="6">
    <source>
        <dbReference type="Pfam" id="PF13193"/>
    </source>
</evidence>
<organism evidence="7 8">
    <name type="scientific">Streptomyces neyagawaensis</name>
    <dbReference type="NCBI Taxonomy" id="42238"/>
    <lineage>
        <taxon>Bacteria</taxon>
        <taxon>Bacillati</taxon>
        <taxon>Actinomycetota</taxon>
        <taxon>Actinomycetes</taxon>
        <taxon>Kitasatosporales</taxon>
        <taxon>Streptomycetaceae</taxon>
        <taxon>Streptomyces</taxon>
    </lineage>
</organism>
<dbReference type="Pfam" id="PF00501">
    <property type="entry name" value="AMP-binding"/>
    <property type="match status" value="1"/>
</dbReference>
<evidence type="ECO:0000313" key="8">
    <source>
        <dbReference type="Proteomes" id="UP001551189"/>
    </source>
</evidence>
<dbReference type="Gene3D" id="3.40.50.12780">
    <property type="entry name" value="N-terminal domain of ligase-like"/>
    <property type="match status" value="1"/>
</dbReference>
<feature type="compositionally biased region" description="Gly residues" evidence="3">
    <location>
        <begin position="347"/>
        <end position="360"/>
    </location>
</feature>
<dbReference type="InterPro" id="IPR042099">
    <property type="entry name" value="ANL_N_sf"/>
</dbReference>
<dbReference type="RefSeq" id="WP_359694629.1">
    <property type="nucleotide sequence ID" value="NZ_JBEYXT010000045.1"/>
</dbReference>